<feature type="compositionally biased region" description="Low complexity" evidence="11">
    <location>
        <begin position="54"/>
        <end position="65"/>
    </location>
</feature>
<evidence type="ECO:0000256" key="4">
    <source>
        <dbReference type="ARBA" id="ARBA00022816"/>
    </source>
</evidence>
<dbReference type="EMBL" id="HBGG01018918">
    <property type="protein sequence ID" value="CAD9207526.1"/>
    <property type="molecule type" value="Transcribed_RNA"/>
</dbReference>
<protein>
    <recommendedName>
        <fullName evidence="9">mRNA export factor GLE1</fullName>
    </recommendedName>
    <alternativeName>
        <fullName evidence="10">Nucleoporin GLE1</fullName>
    </alternativeName>
</protein>
<keyword evidence="7" id="KW-0906">Nuclear pore complex</keyword>
<keyword evidence="8" id="KW-0539">Nucleus</keyword>
<accession>A0A7S1ST64</accession>
<comment type="similarity">
    <text evidence="2">Belongs to the GLE1 family.</text>
</comment>
<evidence type="ECO:0000256" key="10">
    <source>
        <dbReference type="ARBA" id="ARBA00029983"/>
    </source>
</evidence>
<gene>
    <name evidence="12" type="ORF">TCHU04912_LOCUS9762</name>
</gene>
<dbReference type="GO" id="GO:0005543">
    <property type="term" value="F:phospholipid binding"/>
    <property type="evidence" value="ECO:0007669"/>
    <property type="project" value="TreeGrafter"/>
</dbReference>
<dbReference type="GO" id="GO:0031369">
    <property type="term" value="F:translation initiation factor binding"/>
    <property type="evidence" value="ECO:0007669"/>
    <property type="project" value="TreeGrafter"/>
</dbReference>
<keyword evidence="4" id="KW-0509">mRNA transport</keyword>
<feature type="compositionally biased region" description="Basic and acidic residues" evidence="11">
    <location>
        <begin position="69"/>
        <end position="86"/>
    </location>
</feature>
<proteinExistence type="inferred from homology"/>
<dbReference type="InterPro" id="IPR038506">
    <property type="entry name" value="GLE1-like_sf"/>
</dbReference>
<evidence type="ECO:0000313" key="12">
    <source>
        <dbReference type="EMBL" id="CAD9207526.1"/>
    </source>
</evidence>
<evidence type="ECO:0000256" key="6">
    <source>
        <dbReference type="ARBA" id="ARBA00023010"/>
    </source>
</evidence>
<evidence type="ECO:0000256" key="9">
    <source>
        <dbReference type="ARBA" id="ARBA00026227"/>
    </source>
</evidence>
<dbReference type="GO" id="GO:0016973">
    <property type="term" value="P:poly(A)+ mRNA export from nucleus"/>
    <property type="evidence" value="ECO:0007669"/>
    <property type="project" value="InterPro"/>
</dbReference>
<dbReference type="GO" id="GO:0000822">
    <property type="term" value="F:inositol hexakisphosphate binding"/>
    <property type="evidence" value="ECO:0007669"/>
    <property type="project" value="TreeGrafter"/>
</dbReference>
<evidence type="ECO:0000256" key="8">
    <source>
        <dbReference type="ARBA" id="ARBA00023242"/>
    </source>
</evidence>
<evidence type="ECO:0000256" key="1">
    <source>
        <dbReference type="ARBA" id="ARBA00004567"/>
    </source>
</evidence>
<feature type="compositionally biased region" description="Basic and acidic residues" evidence="11">
    <location>
        <begin position="9"/>
        <end position="53"/>
    </location>
</feature>
<dbReference type="PANTHER" id="PTHR12960:SF0">
    <property type="entry name" value="MRNA EXPORT FACTOR GLE1"/>
    <property type="match status" value="1"/>
</dbReference>
<evidence type="ECO:0000256" key="2">
    <source>
        <dbReference type="ARBA" id="ARBA00011056"/>
    </source>
</evidence>
<dbReference type="Pfam" id="PF07817">
    <property type="entry name" value="GLE1"/>
    <property type="match status" value="1"/>
</dbReference>
<evidence type="ECO:0000256" key="3">
    <source>
        <dbReference type="ARBA" id="ARBA00022448"/>
    </source>
</evidence>
<comment type="subcellular location">
    <subcellularLocation>
        <location evidence="1">Nucleus</location>
        <location evidence="1">Nuclear pore complex</location>
    </subcellularLocation>
</comment>
<sequence>MHLLQDEEEQRRQMAERQQKLSDEQLRQQRQLKKAEEDLRRVEAAQRAAEEARAAAAAQAAQRAAVAEEEAKRAQEAKKKEEEAAAKAAQEAKVKAAAAATAAAQPTPKAAQAGGGATGGSVGGSGHTNVVEGGFAVRIAPSAREWNRLCEAKLKEALAAIEPYERDEGSKKERRALEKEVNKFVIQISATKDQIFAKTKDLVHLIKARCSTDVQRYFALSMLAKKVLKQCESQVAEKHEFVFALGEVLVHTMAAFPVFVHIMVGHLHRASILTVPKYLVYKKAANGANNDAEYFRRMGYKEFKAEERAAKGAFESTDDFLHRNTAYVLLYAAITQVDVNPHPHGLEHAMEFLGRLTDALPINRTSATVLHAFLKVVGYKMFFTCQSQFMNFLQSVHGAFLPELQKSSDPDTKAVCSRLSLYINGAAYKRAPEGREMQQTDESASWVSAL</sequence>
<keyword evidence="6" id="KW-0811">Translocation</keyword>
<evidence type="ECO:0000256" key="5">
    <source>
        <dbReference type="ARBA" id="ARBA00022927"/>
    </source>
</evidence>
<keyword evidence="5" id="KW-0653">Protein transport</keyword>
<feature type="region of interest" description="Disordered" evidence="11">
    <location>
        <begin position="1"/>
        <end position="86"/>
    </location>
</feature>
<dbReference type="Gene3D" id="1.25.40.510">
    <property type="entry name" value="GLE1-like"/>
    <property type="match status" value="1"/>
</dbReference>
<dbReference type="GO" id="GO:0044614">
    <property type="term" value="C:nuclear pore cytoplasmic filaments"/>
    <property type="evidence" value="ECO:0007669"/>
    <property type="project" value="TreeGrafter"/>
</dbReference>
<name>A0A7S1ST64_9CHLO</name>
<evidence type="ECO:0000256" key="11">
    <source>
        <dbReference type="SAM" id="MobiDB-lite"/>
    </source>
</evidence>
<evidence type="ECO:0000256" key="7">
    <source>
        <dbReference type="ARBA" id="ARBA00023132"/>
    </source>
</evidence>
<reference evidence="12" key="1">
    <citation type="submission" date="2021-01" db="EMBL/GenBank/DDBJ databases">
        <authorList>
            <person name="Corre E."/>
            <person name="Pelletier E."/>
            <person name="Niang G."/>
            <person name="Scheremetjew M."/>
            <person name="Finn R."/>
            <person name="Kale V."/>
            <person name="Holt S."/>
            <person name="Cochrane G."/>
            <person name="Meng A."/>
            <person name="Brown T."/>
            <person name="Cohen L."/>
        </authorList>
    </citation>
    <scope>NUCLEOTIDE SEQUENCE</scope>
    <source>
        <strain evidence="12">PLY429</strain>
    </source>
</reference>
<dbReference type="AlphaFoldDB" id="A0A7S1ST64"/>
<organism evidence="12">
    <name type="scientific">Tetraselmis chuii</name>
    <dbReference type="NCBI Taxonomy" id="63592"/>
    <lineage>
        <taxon>Eukaryota</taxon>
        <taxon>Viridiplantae</taxon>
        <taxon>Chlorophyta</taxon>
        <taxon>core chlorophytes</taxon>
        <taxon>Chlorodendrophyceae</taxon>
        <taxon>Chlorodendrales</taxon>
        <taxon>Chlorodendraceae</taxon>
        <taxon>Tetraselmis</taxon>
    </lineage>
</organism>
<dbReference type="GO" id="GO:0005737">
    <property type="term" value="C:cytoplasm"/>
    <property type="evidence" value="ECO:0007669"/>
    <property type="project" value="TreeGrafter"/>
</dbReference>
<dbReference type="GO" id="GO:0015031">
    <property type="term" value="P:protein transport"/>
    <property type="evidence" value="ECO:0007669"/>
    <property type="project" value="UniProtKB-KW"/>
</dbReference>
<dbReference type="PANTHER" id="PTHR12960">
    <property type="entry name" value="GLE-1-RELATED"/>
    <property type="match status" value="1"/>
</dbReference>
<dbReference type="InterPro" id="IPR012476">
    <property type="entry name" value="GLE1"/>
</dbReference>
<keyword evidence="3" id="KW-0813">Transport</keyword>